<proteinExistence type="predicted"/>
<feature type="region of interest" description="Disordered" evidence="4">
    <location>
        <begin position="341"/>
        <end position="385"/>
    </location>
</feature>
<dbReference type="Pfam" id="PF08477">
    <property type="entry name" value="Roc"/>
    <property type="match status" value="1"/>
</dbReference>
<protein>
    <recommendedName>
        <fullName evidence="5">Roc domain-containing protein</fullName>
    </recommendedName>
</protein>
<dbReference type="SMART" id="SM00175">
    <property type="entry name" value="RAB"/>
    <property type="match status" value="1"/>
</dbReference>
<dbReference type="InterPro" id="IPR020859">
    <property type="entry name" value="ROC"/>
</dbReference>
<evidence type="ECO:0000313" key="6">
    <source>
        <dbReference type="EMBL" id="KAK7101522.1"/>
    </source>
</evidence>
<feature type="compositionally biased region" description="Basic residues" evidence="4">
    <location>
        <begin position="743"/>
        <end position="758"/>
    </location>
</feature>
<feature type="region of interest" description="Disordered" evidence="4">
    <location>
        <begin position="193"/>
        <end position="217"/>
    </location>
</feature>
<dbReference type="EMBL" id="JBAMIC010000010">
    <property type="protein sequence ID" value="KAK7101522.1"/>
    <property type="molecule type" value="Genomic_DNA"/>
</dbReference>
<feature type="compositionally biased region" description="Low complexity" evidence="4">
    <location>
        <begin position="346"/>
        <end position="361"/>
    </location>
</feature>
<feature type="compositionally biased region" description="Polar residues" evidence="4">
    <location>
        <begin position="799"/>
        <end position="812"/>
    </location>
</feature>
<evidence type="ECO:0000256" key="1">
    <source>
        <dbReference type="ARBA" id="ARBA00022737"/>
    </source>
</evidence>
<evidence type="ECO:0000259" key="5">
    <source>
        <dbReference type="PROSITE" id="PS51424"/>
    </source>
</evidence>
<keyword evidence="1" id="KW-0677">Repeat</keyword>
<feature type="compositionally biased region" description="Low complexity" evidence="4">
    <location>
        <begin position="769"/>
        <end position="789"/>
    </location>
</feature>
<dbReference type="GO" id="GO:0005525">
    <property type="term" value="F:GTP binding"/>
    <property type="evidence" value="ECO:0007669"/>
    <property type="project" value="UniProtKB-KW"/>
</dbReference>
<dbReference type="Proteomes" id="UP001374579">
    <property type="component" value="Unassembled WGS sequence"/>
</dbReference>
<keyword evidence="2" id="KW-0547">Nucleotide-binding</keyword>
<feature type="domain" description="Roc" evidence="5">
    <location>
        <begin position="15"/>
        <end position="268"/>
    </location>
</feature>
<dbReference type="PROSITE" id="PS51424">
    <property type="entry name" value="ROC"/>
    <property type="match status" value="1"/>
</dbReference>
<evidence type="ECO:0000256" key="4">
    <source>
        <dbReference type="SAM" id="MobiDB-lite"/>
    </source>
</evidence>
<feature type="region of interest" description="Disordered" evidence="4">
    <location>
        <begin position="732"/>
        <end position="818"/>
    </location>
</feature>
<organism evidence="6 7">
    <name type="scientific">Littorina saxatilis</name>
    <dbReference type="NCBI Taxonomy" id="31220"/>
    <lineage>
        <taxon>Eukaryota</taxon>
        <taxon>Metazoa</taxon>
        <taxon>Spiralia</taxon>
        <taxon>Lophotrochozoa</taxon>
        <taxon>Mollusca</taxon>
        <taxon>Gastropoda</taxon>
        <taxon>Caenogastropoda</taxon>
        <taxon>Littorinimorpha</taxon>
        <taxon>Littorinoidea</taxon>
        <taxon>Littorinidae</taxon>
        <taxon>Littorina</taxon>
    </lineage>
</organism>
<evidence type="ECO:0000256" key="2">
    <source>
        <dbReference type="ARBA" id="ARBA00022741"/>
    </source>
</evidence>
<feature type="compositionally biased region" description="Basic and acidic residues" evidence="4">
    <location>
        <begin position="759"/>
        <end position="768"/>
    </location>
</feature>
<evidence type="ECO:0000313" key="7">
    <source>
        <dbReference type="Proteomes" id="UP001374579"/>
    </source>
</evidence>
<dbReference type="InterPro" id="IPR027417">
    <property type="entry name" value="P-loop_NTPase"/>
</dbReference>
<dbReference type="PANTHER" id="PTHR24073">
    <property type="entry name" value="DRAB5-RELATED"/>
    <property type="match status" value="1"/>
</dbReference>
<accession>A0AAN9GAZ6</accession>
<keyword evidence="3" id="KW-0342">GTP-binding</keyword>
<sequence>MEEPSQMSTEDDITYPGPLFRVKIMVIGPVESGKSSLVQCLLHNTPHSPTSYSPTEGVNVDLWTPFKTQKLQRLLNRKLTGDEHHLIVELWDTSGRQVCQAVHGLFLTARTLCVIVYDVSDGKAAEKVLALYRMIRQKYVGSTVVIVGNKLDLLQPPAAAQETMAREKLLQVLNQQNESYKQGLAAEMEETKGLLKTSRAKETDNDTQRKGSEDPAEHRLAQQHLTHLEQRFARAIRNPQVRAVAVSALSGKGLDDLRKILLEASLDQASFPYCSSTVRPSTVALYDQILALRERDIVMLPWRHFQEMTKDGGEANKDHSQDDMDYLEAVGALSQFSLGTVTFPTPSQQQQQQHSHQQPIQQHDKKKPVARQKDKASAQGAGEKSLRQEEERYVCVHPATFATLICYCLIDDDKKSFRFEAGRFWPRDSGFKHPDPHMLCKVLEAIPQLGTLRECLLPLLWQEYPLSEDQIQHMLQVVQGLGLLAHHSDQKKHCEGLAMPHFLELSVHRCYTLPLLSLLSDNRPQLNWTAKPFVGDIQITWSFHLHVHAGVLQRLLAAVLFFSRHSSNYRHLWRTGLLLRVGEATVCAEQQLDGQRFDVACRVNGDDLGRETEDVRMLWATLAPFVMHVRRCLLQWPALHFKETLTALGQQFYLDERVEHEPHTWVPAALSLWHRHSGLTFTEADTDHELDVKLVFPFKPDSSVLSEDDWLNFVISQTDVILSDANVTMTSSLPPTGQEKALKRSSIRNSVKHQRKKKSVEVKWKLQEENNNANQPAAITTANNNNDPSNKGDNHTDKGGNQTTAITPISTGNKDKTSVPQGRVVGAAEEQAEAVRLASVFVSAILASAMADFVAQEAEGDQDGRKLVSTAQITAARVTAEAALAVQTGNIEGAATAVIDAVNAVRGNHSAPSKADSKSHGGQYQSKLCVLL</sequence>
<keyword evidence="7" id="KW-1185">Reference proteome</keyword>
<dbReference type="SUPFAM" id="SSF52540">
    <property type="entry name" value="P-loop containing nucleoside triphosphate hydrolases"/>
    <property type="match status" value="1"/>
</dbReference>
<dbReference type="PROSITE" id="PS51419">
    <property type="entry name" value="RAB"/>
    <property type="match status" value="1"/>
</dbReference>
<gene>
    <name evidence="6" type="ORF">V1264_019894</name>
</gene>
<dbReference type="PRINTS" id="PR00449">
    <property type="entry name" value="RASTRNSFRMNG"/>
</dbReference>
<comment type="caution">
    <text evidence="6">The sequence shown here is derived from an EMBL/GenBank/DDBJ whole genome shotgun (WGS) entry which is preliminary data.</text>
</comment>
<evidence type="ECO:0000256" key="3">
    <source>
        <dbReference type="ARBA" id="ARBA00023134"/>
    </source>
</evidence>
<name>A0AAN9GAZ6_9CAEN</name>
<dbReference type="Gene3D" id="3.40.50.300">
    <property type="entry name" value="P-loop containing nucleotide triphosphate hydrolases"/>
    <property type="match status" value="1"/>
</dbReference>
<reference evidence="6 7" key="1">
    <citation type="submission" date="2024-02" db="EMBL/GenBank/DDBJ databases">
        <title>Chromosome-scale genome assembly of the rough periwinkle Littorina saxatilis.</title>
        <authorList>
            <person name="De Jode A."/>
            <person name="Faria R."/>
            <person name="Formenti G."/>
            <person name="Sims Y."/>
            <person name="Smith T.P."/>
            <person name="Tracey A."/>
            <person name="Wood J.M.D."/>
            <person name="Zagrodzka Z.B."/>
            <person name="Johannesson K."/>
            <person name="Butlin R.K."/>
            <person name="Leder E.H."/>
        </authorList>
    </citation>
    <scope>NUCLEOTIDE SEQUENCE [LARGE SCALE GENOMIC DNA]</scope>
    <source>
        <strain evidence="6">Snail1</strain>
        <tissue evidence="6">Muscle</tissue>
    </source>
</reference>
<dbReference type="AlphaFoldDB" id="A0AAN9GAZ6"/>